<keyword evidence="8" id="KW-0324">Glycolysis</keyword>
<dbReference type="RefSeq" id="WP_145112767.1">
    <property type="nucleotide sequence ID" value="NZ_CP036349.1"/>
</dbReference>
<keyword evidence="5" id="KW-0479">Metal-binding</keyword>
<accession>A0A518K9D6</accession>
<sequence>MAKSSLARPTKHDHQFKRVAILFAGGPAPAANAVISAAAVSFLRNGVEVVGVKHGYSSLIDYSADKPLVEGSDYVMIDHKLLSRTRSKRGIIIGTARANPGKMVSHPSHLEDPERSAPLKNVYEGLSSIGVDALISIGGDDTLKTANKFKLYQDRLPEGAKKIPVVHLPKTIDNDYSGIDFTFGYFTAVDFLAREVLNLLADAEANRNYFLVESMGRSAGWLAYGVAIAGEASLVISVEDISGKYRTTEEYTDPATGQTHSREVMNLDEVIRRIVLTMTTREREGKEYGVIVIAEGLAELLPFKHLEGVSRDDHGHIKVSDVSLYTLFAKLIEAEYKKQTDKKKQVKPVQLGYEARCTVPHAFDVMLGSQLGVGAYRALVEQKANGVMVSCQGQLQLRYVPFDELVDPETLVTVVRYIEQDSDFHKLTRFLETYVNEEELG</sequence>
<keyword evidence="13" id="KW-1185">Reference proteome</keyword>
<evidence type="ECO:0000313" key="12">
    <source>
        <dbReference type="EMBL" id="QDV74397.1"/>
    </source>
</evidence>
<evidence type="ECO:0000256" key="7">
    <source>
        <dbReference type="ARBA" id="ARBA00022842"/>
    </source>
</evidence>
<dbReference type="InterPro" id="IPR011403">
    <property type="entry name" value="PPi-PFK_TM0289"/>
</dbReference>
<evidence type="ECO:0000256" key="2">
    <source>
        <dbReference type="ARBA" id="ARBA00003138"/>
    </source>
</evidence>
<evidence type="ECO:0000256" key="9">
    <source>
        <dbReference type="ARBA" id="ARBA00038478"/>
    </source>
</evidence>
<dbReference type="AlphaFoldDB" id="A0A518K9D6"/>
<dbReference type="GO" id="GO:0003872">
    <property type="term" value="F:6-phosphofructokinase activity"/>
    <property type="evidence" value="ECO:0007669"/>
    <property type="project" value="UniProtKB-EC"/>
</dbReference>
<reference evidence="12 13" key="1">
    <citation type="submission" date="2019-02" db="EMBL/GenBank/DDBJ databases">
        <title>Deep-cultivation of Planctomycetes and their phenomic and genomic characterization uncovers novel biology.</title>
        <authorList>
            <person name="Wiegand S."/>
            <person name="Jogler M."/>
            <person name="Boedeker C."/>
            <person name="Pinto D."/>
            <person name="Vollmers J."/>
            <person name="Rivas-Marin E."/>
            <person name="Kohn T."/>
            <person name="Peeters S.H."/>
            <person name="Heuer A."/>
            <person name="Rast P."/>
            <person name="Oberbeckmann S."/>
            <person name="Bunk B."/>
            <person name="Jeske O."/>
            <person name="Meyerdierks A."/>
            <person name="Storesund J.E."/>
            <person name="Kallscheuer N."/>
            <person name="Luecker S."/>
            <person name="Lage O.M."/>
            <person name="Pohl T."/>
            <person name="Merkel B.J."/>
            <person name="Hornburger P."/>
            <person name="Mueller R.-W."/>
            <person name="Bruemmer F."/>
            <person name="Labrenz M."/>
            <person name="Spormann A.M."/>
            <person name="Op den Camp H."/>
            <person name="Overmann J."/>
            <person name="Amann R."/>
            <person name="Jetten M.S.M."/>
            <person name="Mascher T."/>
            <person name="Medema M.H."/>
            <person name="Devos D.P."/>
            <person name="Kaster A.-K."/>
            <person name="Ovreas L."/>
            <person name="Rohde M."/>
            <person name="Galperin M.Y."/>
            <person name="Jogler C."/>
        </authorList>
    </citation>
    <scope>NUCLEOTIDE SEQUENCE [LARGE SCALE GENOMIC DNA]</scope>
    <source>
        <strain evidence="12 13">Spa11</strain>
    </source>
</reference>
<dbReference type="PRINTS" id="PR00476">
    <property type="entry name" value="PHFRCTKINASE"/>
</dbReference>
<evidence type="ECO:0000256" key="6">
    <source>
        <dbReference type="ARBA" id="ARBA00022777"/>
    </source>
</evidence>
<dbReference type="GO" id="GO:0047334">
    <property type="term" value="F:diphosphate-fructose-6-phosphate 1-phosphotransferase activity"/>
    <property type="evidence" value="ECO:0007669"/>
    <property type="project" value="UniProtKB-EC"/>
</dbReference>
<evidence type="ECO:0000256" key="8">
    <source>
        <dbReference type="ARBA" id="ARBA00023152"/>
    </source>
</evidence>
<feature type="domain" description="Phosphofructokinase" evidence="11">
    <location>
        <begin position="18"/>
        <end position="378"/>
    </location>
</feature>
<dbReference type="Gene3D" id="3.40.50.450">
    <property type="match status" value="1"/>
</dbReference>
<dbReference type="PANTHER" id="PTHR43650:SF1">
    <property type="entry name" value="PYROPHOSPHATE--FRUCTOSE 6-PHOSPHATE 1-PHOSPHOTRANSFERASE SUBUNIT BETA 2"/>
    <property type="match status" value="1"/>
</dbReference>
<dbReference type="Pfam" id="PF00365">
    <property type="entry name" value="PFK"/>
    <property type="match status" value="1"/>
</dbReference>
<dbReference type="GO" id="GO:0046872">
    <property type="term" value="F:metal ion binding"/>
    <property type="evidence" value="ECO:0007669"/>
    <property type="project" value="UniProtKB-KW"/>
</dbReference>
<dbReference type="UniPathway" id="UPA00109">
    <property type="reaction ID" value="UER00182"/>
</dbReference>
<name>A0A518K9D6_9BACT</name>
<evidence type="ECO:0000256" key="3">
    <source>
        <dbReference type="ARBA" id="ARBA00022490"/>
    </source>
</evidence>
<dbReference type="GO" id="GO:0006002">
    <property type="term" value="P:fructose 6-phosphate metabolic process"/>
    <property type="evidence" value="ECO:0007669"/>
    <property type="project" value="InterPro"/>
</dbReference>
<proteinExistence type="inferred from homology"/>
<dbReference type="SUPFAM" id="SSF53784">
    <property type="entry name" value="Phosphofructokinase"/>
    <property type="match status" value="1"/>
</dbReference>
<evidence type="ECO:0000313" key="13">
    <source>
        <dbReference type="Proteomes" id="UP000316426"/>
    </source>
</evidence>
<dbReference type="EC" id="2.7.1.11" evidence="12"/>
<evidence type="ECO:0000256" key="5">
    <source>
        <dbReference type="ARBA" id="ARBA00022723"/>
    </source>
</evidence>
<dbReference type="Gene3D" id="3.40.50.460">
    <property type="entry name" value="Phosphofructokinase domain"/>
    <property type="match status" value="1"/>
</dbReference>
<dbReference type="PIRSF" id="PIRSF036482">
    <property type="entry name" value="PPi_PFK_TM0289"/>
    <property type="match status" value="1"/>
</dbReference>
<dbReference type="InterPro" id="IPR000023">
    <property type="entry name" value="Phosphofructokinase_dom"/>
</dbReference>
<gene>
    <name evidence="12" type="primary">pfkA</name>
    <name evidence="12" type="ORF">Spa11_26000</name>
</gene>
<keyword evidence="3" id="KW-0963">Cytoplasm</keyword>
<keyword evidence="6 12" id="KW-0418">Kinase</keyword>
<evidence type="ECO:0000256" key="4">
    <source>
        <dbReference type="ARBA" id="ARBA00022679"/>
    </source>
</evidence>
<evidence type="ECO:0000259" key="11">
    <source>
        <dbReference type="Pfam" id="PF00365"/>
    </source>
</evidence>
<dbReference type="GO" id="GO:0009749">
    <property type="term" value="P:response to glucose"/>
    <property type="evidence" value="ECO:0007669"/>
    <property type="project" value="TreeGrafter"/>
</dbReference>
<dbReference type="KEGG" id="bmei:Spa11_26000"/>
<evidence type="ECO:0000256" key="10">
    <source>
        <dbReference type="ARBA" id="ARBA00048072"/>
    </source>
</evidence>
<comment type="catalytic activity">
    <reaction evidence="10">
        <text>beta-D-fructose 6-phosphate + diphosphate = beta-D-fructose 1,6-bisphosphate + phosphate + H(+)</text>
        <dbReference type="Rhea" id="RHEA:13613"/>
        <dbReference type="ChEBI" id="CHEBI:15378"/>
        <dbReference type="ChEBI" id="CHEBI:32966"/>
        <dbReference type="ChEBI" id="CHEBI:33019"/>
        <dbReference type="ChEBI" id="CHEBI:43474"/>
        <dbReference type="ChEBI" id="CHEBI:57634"/>
        <dbReference type="EC" id="2.7.1.90"/>
    </reaction>
</comment>
<comment type="similarity">
    <text evidence="9">Belongs to the phosphofructokinase type A (PFKA) family.</text>
</comment>
<keyword evidence="7" id="KW-0460">Magnesium</keyword>
<organism evidence="12 13">
    <name type="scientific">Botrimarina mediterranea</name>
    <dbReference type="NCBI Taxonomy" id="2528022"/>
    <lineage>
        <taxon>Bacteria</taxon>
        <taxon>Pseudomonadati</taxon>
        <taxon>Planctomycetota</taxon>
        <taxon>Planctomycetia</taxon>
        <taxon>Pirellulales</taxon>
        <taxon>Lacipirellulaceae</taxon>
        <taxon>Botrimarina</taxon>
    </lineage>
</organism>
<comment type="cofactor">
    <cofactor evidence="1">
        <name>Mg(2+)</name>
        <dbReference type="ChEBI" id="CHEBI:18420"/>
    </cofactor>
</comment>
<dbReference type="InterPro" id="IPR035966">
    <property type="entry name" value="PKF_sf"/>
</dbReference>
<protein>
    <submittedName>
        <fullName evidence="12">6-phosphofructokinase</fullName>
        <ecNumber evidence="12">2.7.1.11</ecNumber>
    </submittedName>
</protein>
<dbReference type="PANTHER" id="PTHR43650">
    <property type="entry name" value="PYROPHOSPHATE--FRUCTOSE 6-PHOSPHATE 1-PHOSPHOTRANSFERASE"/>
    <property type="match status" value="1"/>
</dbReference>
<dbReference type="Proteomes" id="UP000316426">
    <property type="component" value="Chromosome"/>
</dbReference>
<dbReference type="GO" id="GO:0005829">
    <property type="term" value="C:cytosol"/>
    <property type="evidence" value="ECO:0007669"/>
    <property type="project" value="TreeGrafter"/>
</dbReference>
<dbReference type="EMBL" id="CP036349">
    <property type="protein sequence ID" value="QDV74397.1"/>
    <property type="molecule type" value="Genomic_DNA"/>
</dbReference>
<dbReference type="InterPro" id="IPR022953">
    <property type="entry name" value="ATP_PFK"/>
</dbReference>
<keyword evidence="4 12" id="KW-0808">Transferase</keyword>
<evidence type="ECO:0000256" key="1">
    <source>
        <dbReference type="ARBA" id="ARBA00001946"/>
    </source>
</evidence>
<comment type="function">
    <text evidence="2">Catalyzes the phosphorylation of D-fructose 6-phosphate, the first committing step of glycolysis. Uses inorganic phosphate (PPi) as phosphoryl donor instead of ATP like common ATP-dependent phosphofructokinases (ATP-PFKs), which renders the reaction reversible, and can thus function both in glycolysis and gluconeogenesis. Consistently, PPi-PFK can replace the enzymes of both the forward (ATP-PFK) and reverse (fructose-bisphosphatase (FBPase)) reactions.</text>
</comment>